<accession>A0A918M7S8</accession>
<evidence type="ECO:0000313" key="3">
    <source>
        <dbReference type="Proteomes" id="UP000636661"/>
    </source>
</evidence>
<name>A0A918M7S8_9ACTN</name>
<feature type="transmembrane region" description="Helical" evidence="1">
    <location>
        <begin position="33"/>
        <end position="51"/>
    </location>
</feature>
<dbReference type="RefSeq" id="WP_189554306.1">
    <property type="nucleotide sequence ID" value="NZ_BMTP01000020.1"/>
</dbReference>
<gene>
    <name evidence="2" type="ORF">GCM10010274_58730</name>
</gene>
<evidence type="ECO:0000313" key="2">
    <source>
        <dbReference type="EMBL" id="GGU62209.1"/>
    </source>
</evidence>
<proteinExistence type="predicted"/>
<reference evidence="2" key="1">
    <citation type="journal article" date="2014" name="Int. J. Syst. Evol. Microbiol.">
        <title>Complete genome sequence of Corynebacterium casei LMG S-19264T (=DSM 44701T), isolated from a smear-ripened cheese.</title>
        <authorList>
            <consortium name="US DOE Joint Genome Institute (JGI-PGF)"/>
            <person name="Walter F."/>
            <person name="Albersmeier A."/>
            <person name="Kalinowski J."/>
            <person name="Ruckert C."/>
        </authorList>
    </citation>
    <scope>NUCLEOTIDE SEQUENCE</scope>
    <source>
        <strain evidence="2">JCM 4391</strain>
    </source>
</reference>
<dbReference type="AlphaFoldDB" id="A0A918M7S8"/>
<organism evidence="2 3">
    <name type="scientific">Streptomyces lavendofoliae</name>
    <dbReference type="NCBI Taxonomy" id="67314"/>
    <lineage>
        <taxon>Bacteria</taxon>
        <taxon>Bacillati</taxon>
        <taxon>Actinomycetota</taxon>
        <taxon>Actinomycetes</taxon>
        <taxon>Kitasatosporales</taxon>
        <taxon>Streptomycetaceae</taxon>
        <taxon>Streptomyces</taxon>
    </lineage>
</organism>
<keyword evidence="3" id="KW-1185">Reference proteome</keyword>
<keyword evidence="1" id="KW-0472">Membrane</keyword>
<keyword evidence="1" id="KW-1133">Transmembrane helix</keyword>
<reference evidence="2" key="2">
    <citation type="submission" date="2020-09" db="EMBL/GenBank/DDBJ databases">
        <authorList>
            <person name="Sun Q."/>
            <person name="Ohkuma M."/>
        </authorList>
    </citation>
    <scope>NUCLEOTIDE SEQUENCE</scope>
    <source>
        <strain evidence="2">JCM 4391</strain>
    </source>
</reference>
<keyword evidence="1" id="KW-0812">Transmembrane</keyword>
<sequence length="79" mass="8821">MSSTHRGFLVYTALVVAIGTVNAAVWIAVTGEYRPPVWATCLAAVLSLLIADQLERAWARRHTRRARVARVRAHRRAGR</sequence>
<dbReference type="EMBL" id="BMTP01000020">
    <property type="protein sequence ID" value="GGU62209.1"/>
    <property type="molecule type" value="Genomic_DNA"/>
</dbReference>
<comment type="caution">
    <text evidence="2">The sequence shown here is derived from an EMBL/GenBank/DDBJ whole genome shotgun (WGS) entry which is preliminary data.</text>
</comment>
<evidence type="ECO:0000256" key="1">
    <source>
        <dbReference type="SAM" id="Phobius"/>
    </source>
</evidence>
<protein>
    <submittedName>
        <fullName evidence="2">Uncharacterized protein</fullName>
    </submittedName>
</protein>
<dbReference type="Proteomes" id="UP000636661">
    <property type="component" value="Unassembled WGS sequence"/>
</dbReference>